<dbReference type="Pfam" id="PF00248">
    <property type="entry name" value="Aldo_ket_red"/>
    <property type="match status" value="1"/>
</dbReference>
<dbReference type="Gene3D" id="3.20.20.100">
    <property type="entry name" value="NADP-dependent oxidoreductase domain"/>
    <property type="match status" value="1"/>
</dbReference>
<organism evidence="2">
    <name type="scientific">freshwater metagenome</name>
    <dbReference type="NCBI Taxonomy" id="449393"/>
    <lineage>
        <taxon>unclassified sequences</taxon>
        <taxon>metagenomes</taxon>
        <taxon>ecological metagenomes</taxon>
    </lineage>
</organism>
<dbReference type="EMBL" id="CAFBPR010000057">
    <property type="protein sequence ID" value="CAB5020689.1"/>
    <property type="molecule type" value="Genomic_DNA"/>
</dbReference>
<dbReference type="GO" id="GO:0016491">
    <property type="term" value="F:oxidoreductase activity"/>
    <property type="evidence" value="ECO:0007669"/>
    <property type="project" value="InterPro"/>
</dbReference>
<accession>A0A6J6FH03</accession>
<protein>
    <submittedName>
        <fullName evidence="2">Unannotated protein</fullName>
    </submittedName>
</protein>
<dbReference type="PANTHER" id="PTHR42686:SF1">
    <property type="entry name" value="GH17980P-RELATED"/>
    <property type="match status" value="1"/>
</dbReference>
<dbReference type="SUPFAM" id="SSF51430">
    <property type="entry name" value="NAD(P)-linked oxidoreductase"/>
    <property type="match status" value="1"/>
</dbReference>
<reference evidence="2" key="1">
    <citation type="submission" date="2020-05" db="EMBL/GenBank/DDBJ databases">
        <authorList>
            <person name="Chiriac C."/>
            <person name="Salcher M."/>
            <person name="Ghai R."/>
            <person name="Kavagutti S V."/>
        </authorList>
    </citation>
    <scope>NUCLEOTIDE SEQUENCE</scope>
</reference>
<sequence>MARHSELVKIPRIERYVTKLALGSAPLGGLFTEVTDAEAEATILEAINSGINFFDTAPLYGHGNAEKRVGAALNKAKKPFVISTKVGRVLQKFTPEEISGKVAGLAGYVGVDPTIFPVFDFTREGILRSLEESLKRLNLPFVDIALIHDADDQIDQAIDQAYPVLDELRSQGVIKGVGVGLNYCSYATKAVKQMDLDIILIAGRFSLLDQSAQDELFKECLKKKTGVMVGGVYNSGVLANPTENSTYDYIKVTPEILKKALDIKKLLADFHIPLTAAAIQFPLRHPAVTCVVTGSRSVKELTSNISDFDMDIPDAAWNALEESGLINRIEV</sequence>
<dbReference type="InterPro" id="IPR023210">
    <property type="entry name" value="NADP_OxRdtase_dom"/>
</dbReference>
<dbReference type="EMBL" id="CAFBRU010000017">
    <property type="protein sequence ID" value="CAB5106729.1"/>
    <property type="molecule type" value="Genomic_DNA"/>
</dbReference>
<dbReference type="InterPro" id="IPR036812">
    <property type="entry name" value="NAD(P)_OxRdtase_dom_sf"/>
</dbReference>
<dbReference type="AlphaFoldDB" id="A0A6J6FH03"/>
<evidence type="ECO:0000313" key="4">
    <source>
        <dbReference type="EMBL" id="CAB5106729.1"/>
    </source>
</evidence>
<dbReference type="InterPro" id="IPR020471">
    <property type="entry name" value="AKR"/>
</dbReference>
<evidence type="ECO:0000313" key="3">
    <source>
        <dbReference type="EMBL" id="CAB5020689.1"/>
    </source>
</evidence>
<evidence type="ECO:0000259" key="1">
    <source>
        <dbReference type="Pfam" id="PF00248"/>
    </source>
</evidence>
<name>A0A6J6FH03_9ZZZZ</name>
<evidence type="ECO:0000313" key="2">
    <source>
        <dbReference type="EMBL" id="CAB4586605.1"/>
    </source>
</evidence>
<proteinExistence type="predicted"/>
<dbReference type="PANTHER" id="PTHR42686">
    <property type="entry name" value="GH17980P-RELATED"/>
    <property type="match status" value="1"/>
</dbReference>
<feature type="domain" description="NADP-dependent oxidoreductase" evidence="1">
    <location>
        <begin position="19"/>
        <end position="322"/>
    </location>
</feature>
<gene>
    <name evidence="2" type="ORF">UFOPK1798_00154</name>
    <name evidence="3" type="ORF">UFOPK4125_00426</name>
    <name evidence="4" type="ORF">UFOPK4420_00273</name>
</gene>
<dbReference type="EMBL" id="CAEZUH010000006">
    <property type="protein sequence ID" value="CAB4586605.1"/>
    <property type="molecule type" value="Genomic_DNA"/>
</dbReference>
<dbReference type="GO" id="GO:0005829">
    <property type="term" value="C:cytosol"/>
    <property type="evidence" value="ECO:0007669"/>
    <property type="project" value="TreeGrafter"/>
</dbReference>